<dbReference type="PANTHER" id="PTHR31346">
    <property type="entry name" value="MULTIPLE ORGANELLAR RNA EDITING FACTOR 2, CHLOROPLASTIC-RELATED-RELATED"/>
    <property type="match status" value="1"/>
</dbReference>
<feature type="region of interest" description="Disordered" evidence="2">
    <location>
        <begin position="199"/>
        <end position="231"/>
    </location>
</feature>
<evidence type="ECO:0000259" key="3">
    <source>
        <dbReference type="Pfam" id="PF21864"/>
    </source>
</evidence>
<dbReference type="GO" id="GO:0005739">
    <property type="term" value="C:mitochondrion"/>
    <property type="evidence" value="ECO:0000318"/>
    <property type="project" value="GO_Central"/>
</dbReference>
<dbReference type="AlphaFoldDB" id="A0A0K9NYX9"/>
<dbReference type="GO" id="GO:0016554">
    <property type="term" value="P:cytidine to uridine editing"/>
    <property type="evidence" value="ECO:0007669"/>
    <property type="project" value="InterPro"/>
</dbReference>
<organism evidence="4 5">
    <name type="scientific">Zostera marina</name>
    <name type="common">Eelgrass</name>
    <dbReference type="NCBI Taxonomy" id="29655"/>
    <lineage>
        <taxon>Eukaryota</taxon>
        <taxon>Viridiplantae</taxon>
        <taxon>Streptophyta</taxon>
        <taxon>Embryophyta</taxon>
        <taxon>Tracheophyta</taxon>
        <taxon>Spermatophyta</taxon>
        <taxon>Magnoliopsida</taxon>
        <taxon>Liliopsida</taxon>
        <taxon>Zosteraceae</taxon>
        <taxon>Zostera</taxon>
    </lineage>
</organism>
<feature type="compositionally biased region" description="Basic and acidic residues" evidence="2">
    <location>
        <begin position="203"/>
        <end position="221"/>
    </location>
</feature>
<evidence type="ECO:0000256" key="2">
    <source>
        <dbReference type="SAM" id="MobiDB-lite"/>
    </source>
</evidence>
<dbReference type="OrthoDB" id="1913091at2759"/>
<dbReference type="PANTHER" id="PTHR31346:SF4">
    <property type="entry name" value="MULTIPLE ORGANELLAR RNA EDITING FACTOR 8, CHLOROPLASTIC_MITOCHONDRIAL"/>
    <property type="match status" value="1"/>
</dbReference>
<dbReference type="GO" id="GO:0080156">
    <property type="term" value="P:mitochondrial mRNA modification"/>
    <property type="evidence" value="ECO:0000318"/>
    <property type="project" value="GO_Central"/>
</dbReference>
<dbReference type="STRING" id="29655.A0A0K9NYX9"/>
<evidence type="ECO:0000256" key="1">
    <source>
        <dbReference type="ARBA" id="ARBA00022946"/>
    </source>
</evidence>
<feature type="region of interest" description="Disordered" evidence="2">
    <location>
        <begin position="51"/>
        <end position="72"/>
    </location>
</feature>
<keyword evidence="1" id="KW-0809">Transit peptide</keyword>
<dbReference type="EMBL" id="LFYR01001529">
    <property type="protein sequence ID" value="KMZ61182.1"/>
    <property type="molecule type" value="Genomic_DNA"/>
</dbReference>
<dbReference type="InterPro" id="IPR054059">
    <property type="entry name" value="MORF/ORRM1/DAG-like_MORF"/>
</dbReference>
<dbReference type="InterPro" id="IPR039206">
    <property type="entry name" value="MORF/ORRM1/DAG-like"/>
</dbReference>
<comment type="caution">
    <text evidence="4">The sequence shown here is derived from an EMBL/GenBank/DDBJ whole genome shotgun (WGS) entry which is preliminary data.</text>
</comment>
<dbReference type="Pfam" id="PF21864">
    <property type="entry name" value="MORF_dom"/>
    <property type="match status" value="1"/>
</dbReference>
<keyword evidence="5" id="KW-1185">Reference proteome</keyword>
<feature type="domain" description="MORF/ORRM1/DAG-like MORF" evidence="3">
    <location>
        <begin position="89"/>
        <end position="180"/>
    </location>
</feature>
<name>A0A0K9NYX9_ZOSMR</name>
<proteinExistence type="predicted"/>
<dbReference type="Proteomes" id="UP000036987">
    <property type="component" value="Unassembled WGS sequence"/>
</dbReference>
<evidence type="ECO:0000313" key="4">
    <source>
        <dbReference type="EMBL" id="KMZ61182.1"/>
    </source>
</evidence>
<protein>
    <submittedName>
        <fullName evidence="4">DAG protein, chloroplastic</fullName>
    </submittedName>
</protein>
<accession>A0A0K9NYX9</accession>
<reference evidence="5" key="1">
    <citation type="journal article" date="2016" name="Nature">
        <title>The genome of the seagrass Zostera marina reveals angiosperm adaptation to the sea.</title>
        <authorList>
            <person name="Olsen J.L."/>
            <person name="Rouze P."/>
            <person name="Verhelst B."/>
            <person name="Lin Y.-C."/>
            <person name="Bayer T."/>
            <person name="Collen J."/>
            <person name="Dattolo E."/>
            <person name="De Paoli E."/>
            <person name="Dittami S."/>
            <person name="Maumus F."/>
            <person name="Michel G."/>
            <person name="Kersting A."/>
            <person name="Lauritano C."/>
            <person name="Lohaus R."/>
            <person name="Toepel M."/>
            <person name="Tonon T."/>
            <person name="Vanneste K."/>
            <person name="Amirebrahimi M."/>
            <person name="Brakel J."/>
            <person name="Bostroem C."/>
            <person name="Chovatia M."/>
            <person name="Grimwood J."/>
            <person name="Jenkins J.W."/>
            <person name="Jueterbock A."/>
            <person name="Mraz A."/>
            <person name="Stam W.T."/>
            <person name="Tice H."/>
            <person name="Bornberg-Bauer E."/>
            <person name="Green P.J."/>
            <person name="Pearson G.A."/>
            <person name="Procaccini G."/>
            <person name="Duarte C.M."/>
            <person name="Schmutz J."/>
            <person name="Reusch T.B.H."/>
            <person name="Van de Peer Y."/>
        </authorList>
    </citation>
    <scope>NUCLEOTIDE SEQUENCE [LARGE SCALE GENOMIC DNA]</scope>
    <source>
        <strain evidence="5">cv. Finnish</strain>
    </source>
</reference>
<sequence length="231" mass="26698">MALRSLLCARNRIPSLLRHSSASLSFARSSVVFPRGVVAFRLFSSDYQSRDEDEAENIPPSDRFGRKDSRETQQGLNVKPEVLLPGCDFKHWLIFMEPPSENVSREEIIKSYIDTLAVIVGSEEEAKNKIYSVSTRHYFAFGCHLSQEVSNKLKTLPGVHWVLPDSYVNPKTKDYGGEPFIDGQAVPYDPKYHAIWLQNNQRSPERANRRFERDNRPRNFDRPANQNWQNR</sequence>
<gene>
    <name evidence="4" type="ORF">ZOSMA_54G01130</name>
</gene>
<dbReference type="InterPro" id="IPR037045">
    <property type="entry name" value="S8pro/Inhibitor_I9_sf"/>
</dbReference>
<dbReference type="Gene3D" id="3.30.70.80">
    <property type="entry name" value="Peptidase S8 propeptide/proteinase inhibitor I9"/>
    <property type="match status" value="1"/>
</dbReference>
<evidence type="ECO:0000313" key="5">
    <source>
        <dbReference type="Proteomes" id="UP000036987"/>
    </source>
</evidence>